<dbReference type="GeneID" id="80535700"/>
<feature type="compositionally biased region" description="Acidic residues" evidence="1">
    <location>
        <begin position="347"/>
        <end position="356"/>
    </location>
</feature>
<evidence type="ECO:0000313" key="2">
    <source>
        <dbReference type="EMBL" id="AYP97934.1"/>
    </source>
</evidence>
<dbReference type="KEGG" id="vg:80535700"/>
<dbReference type="EMBL" id="MG969167">
    <property type="protein sequence ID" value="AYP97934.1"/>
    <property type="molecule type" value="Genomic_DNA"/>
</dbReference>
<dbReference type="Proteomes" id="UP000679071">
    <property type="component" value="Segment"/>
</dbReference>
<feature type="compositionally biased region" description="Polar residues" evidence="1">
    <location>
        <begin position="335"/>
        <end position="346"/>
    </location>
</feature>
<evidence type="ECO:0000313" key="3">
    <source>
        <dbReference type="Proteomes" id="UP000679071"/>
    </source>
</evidence>
<keyword evidence="3" id="KW-1185">Reference proteome</keyword>
<protein>
    <submittedName>
        <fullName evidence="2">Uncharacterized protein</fullName>
    </submittedName>
</protein>
<feature type="compositionally biased region" description="Low complexity" evidence="1">
    <location>
        <begin position="305"/>
        <end position="315"/>
    </location>
</feature>
<dbReference type="RefSeq" id="YP_010797722.1">
    <property type="nucleotide sequence ID" value="NC_076232.1"/>
</dbReference>
<feature type="region of interest" description="Disordered" evidence="1">
    <location>
        <begin position="291"/>
        <end position="315"/>
    </location>
</feature>
<organism evidence="2 3">
    <name type="scientific">Mauternbach virus</name>
    <dbReference type="NCBI Taxonomy" id="2486603"/>
    <lineage>
        <taxon>Viruses</taxon>
        <taxon>Viruses incertae sedis</taxon>
        <taxon>Naldaviricetes</taxon>
        <taxon>Lefavirales</taxon>
        <taxon>Nudiviridae</taxon>
        <taxon>Alphanudivirus</taxon>
        <taxon>Alphanudivirus quartudromelanogasteris</taxon>
    </lineage>
</organism>
<name>A0A3G3E887_9VIRU</name>
<feature type="region of interest" description="Disordered" evidence="1">
    <location>
        <begin position="335"/>
        <end position="356"/>
    </location>
</feature>
<accession>A0A3G3E887</accession>
<proteinExistence type="predicted"/>
<evidence type="ECO:0000256" key="1">
    <source>
        <dbReference type="SAM" id="MobiDB-lite"/>
    </source>
</evidence>
<reference evidence="3" key="1">
    <citation type="submission" date="2018-02" db="EMBL/GenBank/DDBJ databases">
        <title>A New Nudivirus from Drosophila melanogaster.</title>
        <authorList>
            <consortium name="DrosEU"/>
            <person name="Obbard D.J."/>
            <person name="Staubach F."/>
            <person name="Betancourt A."/>
        </authorList>
    </citation>
    <scope>NUCLEOTIDE SEQUENCE [LARGE SCALE GENOMIC DNA]</scope>
</reference>
<sequence>MDPEVEKLKMRIRTLKPLEYYQKKLRIPSRLSESYNTTNGRSKKQQHFYSLLPPSTAMLNEAMPELSDIVNGPQSMPKKNKFKSALSRFFNVGRNKKKLTEKRKKLTVDDIIINTDSILLMKNSKDLEGYKQQQQQNQKHIQQMKVSSKQLNVSNGPHSQLLDIIHSDDNFKIAMDITTTNTTNNKTVARDFQEPTKYNIPNDNSGGGGVIEENIYQNTMERKISALNFINATAPSATSSMLIAKYDFPPLPPIPVISGDDDGDGGGGSDSITTDYEMVANLIYDNPLDDNNDNADQNIKTDHAIGNNNSGGSNNNDISIYDDNIYEEIFTPNRQSFGYSDSTFDSATDDNETDDI</sequence>